<gene>
    <name evidence="2" type="ORF">BJX68DRAFT_24151</name>
</gene>
<reference evidence="2 3" key="1">
    <citation type="submission" date="2024-07" db="EMBL/GenBank/DDBJ databases">
        <title>Section-level genome sequencing and comparative genomics of Aspergillus sections Usti and Cavernicolus.</title>
        <authorList>
            <consortium name="Lawrence Berkeley National Laboratory"/>
            <person name="Nybo J.L."/>
            <person name="Vesth T.C."/>
            <person name="Theobald S."/>
            <person name="Frisvad J.C."/>
            <person name="Larsen T.O."/>
            <person name="Kjaerboelling I."/>
            <person name="Rothschild-Mancinelli K."/>
            <person name="Lyhne E.K."/>
            <person name="Kogle M.E."/>
            <person name="Barry K."/>
            <person name="Clum A."/>
            <person name="Na H."/>
            <person name="Ledsgaard L."/>
            <person name="Lin J."/>
            <person name="Lipzen A."/>
            <person name="Kuo A."/>
            <person name="Riley R."/>
            <person name="Mondo S."/>
            <person name="LaButti K."/>
            <person name="Haridas S."/>
            <person name="Pangalinan J."/>
            <person name="Salamov A.A."/>
            <person name="Simmons B.A."/>
            <person name="Magnuson J.K."/>
            <person name="Chen J."/>
            <person name="Drula E."/>
            <person name="Henrissat B."/>
            <person name="Wiebenga A."/>
            <person name="Lubbers R.J."/>
            <person name="Gomes A.C."/>
            <person name="Macurrencykelacurrency M.R."/>
            <person name="Stajich J."/>
            <person name="Grigoriev I.V."/>
            <person name="Mortensen U.H."/>
            <person name="De vries R.P."/>
            <person name="Baker S.E."/>
            <person name="Andersen M.R."/>
        </authorList>
    </citation>
    <scope>NUCLEOTIDE SEQUENCE [LARGE SCALE GENOMIC DNA]</scope>
    <source>
        <strain evidence="2 3">CBS 756.74</strain>
    </source>
</reference>
<comment type="caution">
    <text evidence="2">The sequence shown here is derived from an EMBL/GenBank/DDBJ whole genome shotgun (WGS) entry which is preliminary data.</text>
</comment>
<evidence type="ECO:0000313" key="2">
    <source>
        <dbReference type="EMBL" id="KAL2855224.1"/>
    </source>
</evidence>
<sequence length="176" mass="19491">MYRVTGLKIPQLLRVSNGQSRSCSQNGQTKHILRDGHRHPRGHERATLAFFSEPSAATQGGRLTRLSVRMSSSVWSRISSHCRHLSSTVANVQLASRARHGCQVSSDRHSKYSGLHISFSAFCRSGSLISRHAAKTRLNRPAGFVPYGCIILHDALSFENNFGDLISEEGMEEHHG</sequence>
<keyword evidence="3" id="KW-1185">Reference proteome</keyword>
<protein>
    <submittedName>
        <fullName evidence="2">Uncharacterized protein</fullName>
    </submittedName>
</protein>
<organism evidence="2 3">
    <name type="scientific">Aspergillus pseudodeflectus</name>
    <dbReference type="NCBI Taxonomy" id="176178"/>
    <lineage>
        <taxon>Eukaryota</taxon>
        <taxon>Fungi</taxon>
        <taxon>Dikarya</taxon>
        <taxon>Ascomycota</taxon>
        <taxon>Pezizomycotina</taxon>
        <taxon>Eurotiomycetes</taxon>
        <taxon>Eurotiomycetidae</taxon>
        <taxon>Eurotiales</taxon>
        <taxon>Aspergillaceae</taxon>
        <taxon>Aspergillus</taxon>
        <taxon>Aspergillus subgen. Nidulantes</taxon>
    </lineage>
</organism>
<feature type="region of interest" description="Disordered" evidence="1">
    <location>
        <begin position="19"/>
        <end position="39"/>
    </location>
</feature>
<accession>A0ABR4KTU4</accession>
<dbReference type="GeneID" id="98156014"/>
<proteinExistence type="predicted"/>
<evidence type="ECO:0000313" key="3">
    <source>
        <dbReference type="Proteomes" id="UP001610444"/>
    </source>
</evidence>
<dbReference type="Proteomes" id="UP001610444">
    <property type="component" value="Unassembled WGS sequence"/>
</dbReference>
<name>A0ABR4KTU4_9EURO</name>
<feature type="compositionally biased region" description="Polar residues" evidence="1">
    <location>
        <begin position="19"/>
        <end position="29"/>
    </location>
</feature>
<evidence type="ECO:0000256" key="1">
    <source>
        <dbReference type="SAM" id="MobiDB-lite"/>
    </source>
</evidence>
<dbReference type="EMBL" id="JBFXLR010000010">
    <property type="protein sequence ID" value="KAL2855224.1"/>
    <property type="molecule type" value="Genomic_DNA"/>
</dbReference>
<dbReference type="RefSeq" id="XP_070901880.1">
    <property type="nucleotide sequence ID" value="XM_071040850.1"/>
</dbReference>